<keyword evidence="2" id="KW-0808">Transferase</keyword>
<evidence type="ECO:0000313" key="3">
    <source>
        <dbReference type="Proteomes" id="UP001448207"/>
    </source>
</evidence>
<dbReference type="Pfam" id="PF08645">
    <property type="entry name" value="PNK3P"/>
    <property type="match status" value="1"/>
</dbReference>
<reference evidence="2 3" key="1">
    <citation type="submission" date="2024-04" db="EMBL/GenBank/DDBJ databases">
        <title>Symmetric and asymmetric DNA N6-adenine methylation regulates different biological responses in Mucorales.</title>
        <authorList>
            <consortium name="Lawrence Berkeley National Laboratory"/>
            <person name="Lax C."/>
            <person name="Mondo S.J."/>
            <person name="Osorio-Concepcion M."/>
            <person name="Muszewska A."/>
            <person name="Corrochano-Luque M."/>
            <person name="Gutierrez G."/>
            <person name="Riley R."/>
            <person name="Lipzen A."/>
            <person name="Guo J."/>
            <person name="Hundley H."/>
            <person name="Amirebrahimi M."/>
            <person name="Ng V."/>
            <person name="Lorenzo-Gutierrez D."/>
            <person name="Binder U."/>
            <person name="Yang J."/>
            <person name="Song Y."/>
            <person name="Canovas D."/>
            <person name="Navarro E."/>
            <person name="Freitag M."/>
            <person name="Gabaldon T."/>
            <person name="Grigoriev I.V."/>
            <person name="Corrochano L.M."/>
            <person name="Nicolas F.E."/>
            <person name="Garre V."/>
        </authorList>
    </citation>
    <scope>NUCLEOTIDE SEQUENCE [LARGE SCALE GENOMIC DNA]</scope>
    <source>
        <strain evidence="2 3">L51</strain>
    </source>
</reference>
<accession>A0ABR3B8G0</accession>
<sequence length="408" mass="46237">MKRSSSDSLESTTKQKEPKRVHPFFTEKPKNNSMKRSIRWISTVDSVLFGKSSGNEQGRSKIAAFDLDGTLITTKSGRVHAKDENDWQWWHTSVQSKIENLHQQGYKIVVFSNQNGLNTETRINGFKSKAAAILSQISIPVCIFAALHKDIYRKPSTGMWDLLEKEANDGVIIDKSNSLFVGDAAGRQDGWKPKLKKDHSCVDRKFAANIGIEFKTPEEFFLNEPKAPFTWGPFDPHIIDKDSTLNIPELGPKPHVVVFVGCPASGKSRFAKKYLVPKGYIYVNQDTLKTRNKCVAVAKEAIEEGKSVVIDNTNPEASTRALYIRLAKNAGVSVHCLYFTADEHLSRHNNYYRALNPPHDREVLGDIVFRTYKAKLQEPKESEGFDTIHKIPFIFEGPDLEGWQKWWI</sequence>
<name>A0ABR3B8G0_PHYBL</name>
<dbReference type="Proteomes" id="UP001448207">
    <property type="component" value="Unassembled WGS sequence"/>
</dbReference>
<evidence type="ECO:0000313" key="2">
    <source>
        <dbReference type="EMBL" id="KAL0092335.1"/>
    </source>
</evidence>
<dbReference type="EMBL" id="JBCLYO010000002">
    <property type="protein sequence ID" value="KAL0092335.1"/>
    <property type="molecule type" value="Genomic_DNA"/>
</dbReference>
<dbReference type="Gene3D" id="3.40.50.300">
    <property type="entry name" value="P-loop containing nucleotide triphosphate hydrolases"/>
    <property type="match status" value="1"/>
</dbReference>
<dbReference type="InterPro" id="IPR006551">
    <property type="entry name" value="Polynucleotide_phosphatase"/>
</dbReference>
<dbReference type="SUPFAM" id="SSF52540">
    <property type="entry name" value="P-loop containing nucleoside triphosphate hydrolases"/>
    <property type="match status" value="1"/>
</dbReference>
<dbReference type="NCBIfam" id="TIGR01664">
    <property type="entry name" value="DNA-3'-Pase"/>
    <property type="match status" value="1"/>
</dbReference>
<dbReference type="InterPro" id="IPR027417">
    <property type="entry name" value="P-loop_NTPase"/>
</dbReference>
<feature type="region of interest" description="Disordered" evidence="1">
    <location>
        <begin position="1"/>
        <end position="30"/>
    </location>
</feature>
<comment type="caution">
    <text evidence="2">The sequence shown here is derived from an EMBL/GenBank/DDBJ whole genome shotgun (WGS) entry which is preliminary data.</text>
</comment>
<dbReference type="Gene3D" id="3.40.50.1000">
    <property type="entry name" value="HAD superfamily/HAD-like"/>
    <property type="match status" value="1"/>
</dbReference>
<dbReference type="InterPro" id="IPR036412">
    <property type="entry name" value="HAD-like_sf"/>
</dbReference>
<dbReference type="GO" id="GO:0016301">
    <property type="term" value="F:kinase activity"/>
    <property type="evidence" value="ECO:0007669"/>
    <property type="project" value="UniProtKB-KW"/>
</dbReference>
<dbReference type="Pfam" id="PF13671">
    <property type="entry name" value="AAA_33"/>
    <property type="match status" value="1"/>
</dbReference>
<dbReference type="PANTHER" id="PTHR12083:SF9">
    <property type="entry name" value="BIFUNCTIONAL POLYNUCLEOTIDE PHOSPHATASE_KINASE"/>
    <property type="match status" value="1"/>
</dbReference>
<dbReference type="NCBIfam" id="TIGR01662">
    <property type="entry name" value="HAD-SF-IIIA"/>
    <property type="match status" value="1"/>
</dbReference>
<dbReference type="PANTHER" id="PTHR12083">
    <property type="entry name" value="BIFUNCTIONAL POLYNUCLEOTIDE PHOSPHATASE/KINASE"/>
    <property type="match status" value="1"/>
</dbReference>
<dbReference type="SUPFAM" id="SSF56784">
    <property type="entry name" value="HAD-like"/>
    <property type="match status" value="1"/>
</dbReference>
<protein>
    <submittedName>
        <fullName evidence="2">Polynucleotide kinase 3 phosphatase-domain-containing protein</fullName>
    </submittedName>
</protein>
<gene>
    <name evidence="2" type="ORF">J3Q64DRAFT_1718640</name>
</gene>
<dbReference type="InterPro" id="IPR023214">
    <property type="entry name" value="HAD_sf"/>
</dbReference>
<dbReference type="CDD" id="cd01625">
    <property type="entry name" value="HAD_PNP"/>
    <property type="match status" value="1"/>
</dbReference>
<feature type="compositionally biased region" description="Polar residues" evidence="1">
    <location>
        <begin position="1"/>
        <end position="12"/>
    </location>
</feature>
<evidence type="ECO:0000256" key="1">
    <source>
        <dbReference type="SAM" id="MobiDB-lite"/>
    </source>
</evidence>
<dbReference type="InterPro" id="IPR006549">
    <property type="entry name" value="HAD-SF_hydro_IIIA"/>
</dbReference>
<keyword evidence="3" id="KW-1185">Reference proteome</keyword>
<feature type="compositionally biased region" description="Basic and acidic residues" evidence="1">
    <location>
        <begin position="13"/>
        <end position="30"/>
    </location>
</feature>
<keyword evidence="2" id="KW-0418">Kinase</keyword>
<dbReference type="InterPro" id="IPR013954">
    <property type="entry name" value="PNK3P"/>
</dbReference>
<proteinExistence type="predicted"/>
<organism evidence="2 3">
    <name type="scientific">Phycomyces blakesleeanus</name>
    <dbReference type="NCBI Taxonomy" id="4837"/>
    <lineage>
        <taxon>Eukaryota</taxon>
        <taxon>Fungi</taxon>
        <taxon>Fungi incertae sedis</taxon>
        <taxon>Mucoromycota</taxon>
        <taxon>Mucoromycotina</taxon>
        <taxon>Mucoromycetes</taxon>
        <taxon>Mucorales</taxon>
        <taxon>Phycomycetaceae</taxon>
        <taxon>Phycomyces</taxon>
    </lineage>
</organism>